<name>A0A9X2AM59_9BURK</name>
<organism evidence="2 3">
    <name type="scientific">Variovorax terrae</name>
    <dbReference type="NCBI Taxonomy" id="2923278"/>
    <lineage>
        <taxon>Bacteria</taxon>
        <taxon>Pseudomonadati</taxon>
        <taxon>Pseudomonadota</taxon>
        <taxon>Betaproteobacteria</taxon>
        <taxon>Burkholderiales</taxon>
        <taxon>Comamonadaceae</taxon>
        <taxon>Variovorax</taxon>
    </lineage>
</organism>
<dbReference type="Proteomes" id="UP001139447">
    <property type="component" value="Unassembled WGS sequence"/>
</dbReference>
<dbReference type="EMBL" id="JALGBI010000001">
    <property type="protein sequence ID" value="MCJ0762949.1"/>
    <property type="molecule type" value="Genomic_DNA"/>
</dbReference>
<feature type="transmembrane region" description="Helical" evidence="1">
    <location>
        <begin position="9"/>
        <end position="26"/>
    </location>
</feature>
<keyword evidence="1" id="KW-1133">Transmembrane helix</keyword>
<evidence type="ECO:0008006" key="4">
    <source>
        <dbReference type="Google" id="ProtNLM"/>
    </source>
</evidence>
<sequence>MASKPARRAFLVMIVIILIWLVAYPIAKQLPHDAFSDPFGPVYNGLNVLFTALAFGGVVTTLLFQAEESRIARREEIERSIFELFQTFTSLDFQHVKDSAFRALLAAVQNRDYADYLASRLFVVEQLPFPPAAAETLRGLDDAKKEQSDEQIIHADRADRLMLDNMLNFFALLAQRESSATVIKHCDFSYDWWRPVLWMIGQLQQERYEASGTIRTYCKNQLITGTLKALDKVYGHSPLPTRDAVWAYITQHPKIIAFGLDARFQELASRKTS</sequence>
<protein>
    <recommendedName>
        <fullName evidence="4">Phage abortive infection protein</fullName>
    </recommendedName>
</protein>
<keyword evidence="3" id="KW-1185">Reference proteome</keyword>
<comment type="caution">
    <text evidence="2">The sequence shown here is derived from an EMBL/GenBank/DDBJ whole genome shotgun (WGS) entry which is preliminary data.</text>
</comment>
<reference evidence="2" key="1">
    <citation type="submission" date="2022-03" db="EMBL/GenBank/DDBJ databases">
        <authorList>
            <person name="Woo C.Y."/>
        </authorList>
    </citation>
    <scope>NUCLEOTIDE SEQUENCE</scope>
    <source>
        <strain evidence="2">CYS-02</strain>
    </source>
</reference>
<keyword evidence="1" id="KW-0472">Membrane</keyword>
<evidence type="ECO:0000313" key="2">
    <source>
        <dbReference type="EMBL" id="MCJ0762949.1"/>
    </source>
</evidence>
<keyword evidence="1" id="KW-0812">Transmembrane</keyword>
<dbReference type="RefSeq" id="WP_243305515.1">
    <property type="nucleotide sequence ID" value="NZ_JALGBI010000001.1"/>
</dbReference>
<feature type="transmembrane region" description="Helical" evidence="1">
    <location>
        <begin position="46"/>
        <end position="64"/>
    </location>
</feature>
<proteinExistence type="predicted"/>
<gene>
    <name evidence="2" type="ORF">MMF98_06975</name>
</gene>
<accession>A0A9X2AM59</accession>
<dbReference type="AlphaFoldDB" id="A0A9X2AM59"/>
<evidence type="ECO:0000313" key="3">
    <source>
        <dbReference type="Proteomes" id="UP001139447"/>
    </source>
</evidence>
<evidence type="ECO:0000256" key="1">
    <source>
        <dbReference type="SAM" id="Phobius"/>
    </source>
</evidence>